<comment type="caution">
    <text evidence="1">The sequence shown here is derived from an EMBL/GenBank/DDBJ whole genome shotgun (WGS) entry which is preliminary data.</text>
</comment>
<sequence length="158" mass="17670">MPINDMDPCERGLTHIDASSHCGPSCSACRPPQPRGFFFPEDEEGARLGSVGLRHCLLHAGHGVGMWFRPLVAKRLKEEGIASDGDLVDFCNARGGSWWMSMPRIGVGHGPATLLSWSRQHEDSGKRIEQMPRTMIHRQRSPINGPRLTQQLRLRRPL</sequence>
<name>A0AB73ILC6_9BURK</name>
<evidence type="ECO:0000313" key="2">
    <source>
        <dbReference type="Proteomes" id="UP001229486"/>
    </source>
</evidence>
<reference evidence="1" key="1">
    <citation type="submission" date="2023-07" db="EMBL/GenBank/DDBJ databases">
        <title>Sorghum-associated microbial communities from plants grown in Nebraska, USA.</title>
        <authorList>
            <person name="Schachtman D."/>
        </authorList>
    </citation>
    <scope>NUCLEOTIDE SEQUENCE</scope>
    <source>
        <strain evidence="1">DS1061</strain>
    </source>
</reference>
<dbReference type="EMBL" id="JAURTK010000012">
    <property type="protein sequence ID" value="MDP9650803.1"/>
    <property type="molecule type" value="Genomic_DNA"/>
</dbReference>
<dbReference type="AlphaFoldDB" id="A0AB73ILC6"/>
<evidence type="ECO:0000313" key="1">
    <source>
        <dbReference type="EMBL" id="MDP9650803.1"/>
    </source>
</evidence>
<dbReference type="Pfam" id="PF12482">
    <property type="entry name" value="DUF3701"/>
    <property type="match status" value="1"/>
</dbReference>
<organism evidence="1 2">
    <name type="scientific">Paraburkholderia caledonica</name>
    <dbReference type="NCBI Taxonomy" id="134536"/>
    <lineage>
        <taxon>Bacteria</taxon>
        <taxon>Pseudomonadati</taxon>
        <taxon>Pseudomonadota</taxon>
        <taxon>Betaproteobacteria</taxon>
        <taxon>Burkholderiales</taxon>
        <taxon>Burkholderiaceae</taxon>
        <taxon>Paraburkholderia</taxon>
    </lineage>
</organism>
<accession>A0AB73ILC6</accession>
<dbReference type="RefSeq" id="WP_392395600.1">
    <property type="nucleotide sequence ID" value="NZ_JAURTK010000012.1"/>
</dbReference>
<protein>
    <submittedName>
        <fullName evidence="1">Uncharacterized protein</fullName>
    </submittedName>
</protein>
<gene>
    <name evidence="1" type="ORF">J2793_006277</name>
</gene>
<dbReference type="InterPro" id="IPR022169">
    <property type="entry name" value="DUF3701"/>
</dbReference>
<dbReference type="Proteomes" id="UP001229486">
    <property type="component" value="Unassembled WGS sequence"/>
</dbReference>
<proteinExistence type="predicted"/>